<accession>A0AAT9F5R6</accession>
<evidence type="ECO:0000313" key="2">
    <source>
        <dbReference type="EMBL" id="BAO36768.1"/>
    </source>
</evidence>
<reference evidence="2" key="1">
    <citation type="journal article" date="2014" name="Genome Biol. Evol.">
        <title>Genome evolution and plasticity of Serratia marcescens, an important multidrug-resistant nosocomial pathogen.</title>
        <authorList>
            <person name="Iguchi A."/>
            <person name="Nagaya Y."/>
            <person name="Pradel E."/>
            <person name="Ooka T."/>
            <person name="Ogura Y."/>
            <person name="Katsura K."/>
            <person name="Kurokawa K."/>
            <person name="Oshima K."/>
            <person name="Hattori M."/>
            <person name="Parkhill J."/>
            <person name="Sebaihia M."/>
            <person name="Coulthurst S.J."/>
            <person name="Gotoh N."/>
            <person name="Thomson N.R."/>
            <person name="Ewbank J.J."/>
            <person name="Hayashi T."/>
        </authorList>
    </citation>
    <scope>NUCLEOTIDE SEQUENCE</scope>
    <source>
        <strain evidence="2">SM39</strain>
    </source>
</reference>
<dbReference type="AlphaFoldDB" id="A0AAT9F5R6"/>
<dbReference type="PANTHER" id="PTHR46889">
    <property type="entry name" value="TRANSPOSASE INSF FOR INSERTION SEQUENCE IS3B-RELATED"/>
    <property type="match status" value="1"/>
</dbReference>
<sequence length="89" mass="10690">MFHSDQVSQYTGLKYQKVIWRYRIKQSVSRRGNFWDNSPMERFFRSLKTEWVPANFYAGSDEARRQISGYILNYYNSVRSHHYNGGLTP</sequence>
<dbReference type="Gene3D" id="3.30.420.10">
    <property type="entry name" value="Ribonuclease H-like superfamily/Ribonuclease H"/>
    <property type="match status" value="1"/>
</dbReference>
<dbReference type="InterPro" id="IPR036397">
    <property type="entry name" value="RNaseH_sf"/>
</dbReference>
<feature type="domain" description="Integrase catalytic" evidence="1">
    <location>
        <begin position="1"/>
        <end position="89"/>
    </location>
</feature>
<dbReference type="InterPro" id="IPR050900">
    <property type="entry name" value="Transposase_IS3/IS150/IS904"/>
</dbReference>
<dbReference type="InterPro" id="IPR012337">
    <property type="entry name" value="RNaseH-like_sf"/>
</dbReference>
<organism evidence="2">
    <name type="scientific">Serratia marcescens SM39</name>
    <dbReference type="NCBI Taxonomy" id="1334564"/>
    <lineage>
        <taxon>Bacteria</taxon>
        <taxon>Pseudomonadati</taxon>
        <taxon>Pseudomonadota</taxon>
        <taxon>Gammaproteobacteria</taxon>
        <taxon>Enterobacterales</taxon>
        <taxon>Yersiniaceae</taxon>
        <taxon>Serratia</taxon>
    </lineage>
</organism>
<name>A0AAT9F5R6_SERMA</name>
<gene>
    <name evidence="2" type="ORF">SM39_4864</name>
</gene>
<evidence type="ECO:0000259" key="1">
    <source>
        <dbReference type="PROSITE" id="PS50994"/>
    </source>
</evidence>
<dbReference type="Pfam" id="PF13683">
    <property type="entry name" value="rve_3"/>
    <property type="match status" value="1"/>
</dbReference>
<dbReference type="EMBL" id="AP013063">
    <property type="protein sequence ID" value="BAO36768.1"/>
    <property type="molecule type" value="Genomic_DNA"/>
</dbReference>
<dbReference type="GO" id="GO:0003676">
    <property type="term" value="F:nucleic acid binding"/>
    <property type="evidence" value="ECO:0007669"/>
    <property type="project" value="InterPro"/>
</dbReference>
<protein>
    <submittedName>
        <fullName evidence="2">Transposase of IS3 family</fullName>
    </submittedName>
</protein>
<dbReference type="PANTHER" id="PTHR46889:SF4">
    <property type="entry name" value="TRANSPOSASE INSO FOR INSERTION SEQUENCE ELEMENT IS911B-RELATED"/>
    <property type="match status" value="1"/>
</dbReference>
<dbReference type="KEGG" id="smar:SM39_4864"/>
<dbReference type="PROSITE" id="PS50994">
    <property type="entry name" value="INTEGRASE"/>
    <property type="match status" value="1"/>
</dbReference>
<dbReference type="InterPro" id="IPR001584">
    <property type="entry name" value="Integrase_cat-core"/>
</dbReference>
<proteinExistence type="predicted"/>
<dbReference type="GO" id="GO:0015074">
    <property type="term" value="P:DNA integration"/>
    <property type="evidence" value="ECO:0007669"/>
    <property type="project" value="InterPro"/>
</dbReference>
<dbReference type="SUPFAM" id="SSF53098">
    <property type="entry name" value="Ribonuclease H-like"/>
    <property type="match status" value="1"/>
</dbReference>